<dbReference type="Proteomes" id="UP000502899">
    <property type="component" value="Chromosome"/>
</dbReference>
<dbReference type="PIRSF" id="PIRSF004555">
    <property type="entry name" value="UCP004555"/>
    <property type="match status" value="1"/>
</dbReference>
<keyword evidence="1 2" id="KW-0238">DNA-binding</keyword>
<evidence type="ECO:0000313" key="12">
    <source>
        <dbReference type="Proteomes" id="UP000215546"/>
    </source>
</evidence>
<evidence type="ECO:0000313" key="14">
    <source>
        <dbReference type="Proteomes" id="UP000502899"/>
    </source>
</evidence>
<feature type="region of interest" description="Disordered" evidence="3">
    <location>
        <begin position="1"/>
        <end position="44"/>
    </location>
</feature>
<evidence type="ECO:0000313" key="4">
    <source>
        <dbReference type="EMBL" id="MBS5965404.1"/>
    </source>
</evidence>
<dbReference type="OMA" id="MGNMMKQ"/>
<evidence type="ECO:0000256" key="3">
    <source>
        <dbReference type="SAM" id="MobiDB-lite"/>
    </source>
</evidence>
<dbReference type="GO" id="GO:0005829">
    <property type="term" value="C:cytosol"/>
    <property type="evidence" value="ECO:0007669"/>
    <property type="project" value="TreeGrafter"/>
</dbReference>
<dbReference type="InterPro" id="IPR036894">
    <property type="entry name" value="YbaB-like_sf"/>
</dbReference>
<dbReference type="EMBL" id="NDYC01000015">
    <property type="protein sequence ID" value="OXZ28056.1"/>
    <property type="molecule type" value="Genomic_DNA"/>
</dbReference>
<dbReference type="Proteomes" id="UP000235723">
    <property type="component" value="Unassembled WGS sequence"/>
</dbReference>
<accession>A0A133N5C8</accession>
<evidence type="ECO:0000313" key="13">
    <source>
        <dbReference type="Proteomes" id="UP000235723"/>
    </source>
</evidence>
<name>A0A133N5C8_FINMA</name>
<reference evidence="5" key="1">
    <citation type="journal article" date="2017" name="J. Clin. Microbiol.">
        <title>Finegoldia magna Isolated from Orthopedic Joint Implant-Associated Infections.</title>
        <authorList>
            <person name="Soderquist B."/>
            <person name="Bjorklund S."/>
            <person name="Hellmark B."/>
            <person name="Jensen A."/>
            <person name="Bruggemann H."/>
        </authorList>
    </citation>
    <scope>NUCLEOTIDE SEQUENCE</scope>
    <source>
        <strain evidence="7">08T492</strain>
        <strain evidence="6">12T273</strain>
        <strain evidence="5">CCUG 54800</strain>
    </source>
</reference>
<feature type="compositionally biased region" description="Low complexity" evidence="3">
    <location>
        <begin position="15"/>
        <end position="26"/>
    </location>
</feature>
<dbReference type="NCBIfam" id="TIGR00103">
    <property type="entry name" value="DNA_YbaB_EbfC"/>
    <property type="match status" value="1"/>
</dbReference>
<evidence type="ECO:0000313" key="6">
    <source>
        <dbReference type="EMBL" id="OXZ32745.1"/>
    </source>
</evidence>
<gene>
    <name evidence="5" type="ORF">B9N49_02920</name>
    <name evidence="6" type="ORF">B9N55_04245</name>
    <name evidence="7" type="ORF">B9N56_02285</name>
    <name evidence="8" type="ORF">CJ208_08155</name>
    <name evidence="9" type="ORF">FOC70_04450</name>
    <name evidence="4" type="ORF">KIA07_07060</name>
</gene>
<dbReference type="Proteomes" id="UP000215413">
    <property type="component" value="Unassembled WGS sequence"/>
</dbReference>
<comment type="subunit">
    <text evidence="2">Homodimer.</text>
</comment>
<dbReference type="SUPFAM" id="SSF82607">
    <property type="entry name" value="YbaB-like"/>
    <property type="match status" value="1"/>
</dbReference>
<dbReference type="PANTHER" id="PTHR33449:SF1">
    <property type="entry name" value="NUCLEOID-ASSOCIATED PROTEIN YBAB"/>
    <property type="match status" value="1"/>
</dbReference>
<dbReference type="EMBL" id="NDYI01000008">
    <property type="protein sequence ID" value="OXZ38951.1"/>
    <property type="molecule type" value="Genomic_DNA"/>
</dbReference>
<evidence type="ECO:0000313" key="8">
    <source>
        <dbReference type="EMBL" id="PMC59543.1"/>
    </source>
</evidence>
<keyword evidence="2" id="KW-0963">Cytoplasm</keyword>
<dbReference type="GO" id="GO:0043590">
    <property type="term" value="C:bacterial nucleoid"/>
    <property type="evidence" value="ECO:0007669"/>
    <property type="project" value="UniProtKB-UniRule"/>
</dbReference>
<dbReference type="SMR" id="A0A133N5C8"/>
<comment type="function">
    <text evidence="2">Binds to DNA and alters its conformation. May be involved in regulation of gene expression, nucleoid organization and DNA protection.</text>
</comment>
<dbReference type="EMBL" id="CP054000">
    <property type="protein sequence ID" value="QKH79654.1"/>
    <property type="molecule type" value="Genomic_DNA"/>
</dbReference>
<protein>
    <recommendedName>
        <fullName evidence="2">Nucleoid-associated protein B9N49_02920</fullName>
    </recommendedName>
</protein>
<reference evidence="8 13" key="3">
    <citation type="submission" date="2017-09" db="EMBL/GenBank/DDBJ databases">
        <title>Bacterial strain isolated from the female urinary microbiota.</title>
        <authorList>
            <person name="Thomas-White K."/>
            <person name="Kumar N."/>
            <person name="Forster S."/>
            <person name="Putonti C."/>
            <person name="Lawley T."/>
            <person name="Wolfe A.J."/>
        </authorList>
    </citation>
    <scope>NUCLEOTIDE SEQUENCE [LARGE SCALE GENOMIC DNA]</scope>
    <source>
        <strain evidence="8 13">UMB0115</strain>
    </source>
</reference>
<evidence type="ECO:0000256" key="2">
    <source>
        <dbReference type="HAMAP-Rule" id="MF_00274"/>
    </source>
</evidence>
<comment type="subcellular location">
    <subcellularLocation>
        <location evidence="2">Cytoplasm</location>
        <location evidence="2">Nucleoid</location>
    </subcellularLocation>
</comment>
<feature type="compositionally biased region" description="Basic and acidic residues" evidence="3">
    <location>
        <begin position="27"/>
        <end position="38"/>
    </location>
</feature>
<dbReference type="Gene3D" id="3.30.1310.10">
    <property type="entry name" value="Nucleoid-associated protein YbaB-like domain"/>
    <property type="match status" value="1"/>
</dbReference>
<evidence type="ECO:0000256" key="1">
    <source>
        <dbReference type="ARBA" id="ARBA00023125"/>
    </source>
</evidence>
<reference evidence="4" key="5">
    <citation type="submission" date="2021-02" db="EMBL/GenBank/DDBJ databases">
        <title>Infant gut strain persistence is associated with maternal origin, phylogeny, and functional potential including surface adhesion and iron acquisition.</title>
        <authorList>
            <person name="Lou Y.C."/>
        </authorList>
    </citation>
    <scope>NUCLEOTIDE SEQUENCE</scope>
    <source>
        <strain evidence="4">L3_058_000G1_dasL3_058_000G1_concoct_72</strain>
    </source>
</reference>
<dbReference type="InterPro" id="IPR004401">
    <property type="entry name" value="YbaB/EbfC"/>
</dbReference>
<sequence>MGNKFRGGMPGMGNMGNMMKQMQKMQRQMEETQKRLEETEVTATSGGGAIEVVANGKKEIVSIKIDEDLVKDGDVEMLQDMVMVAVNDAIKKVLDMSESELGKITGGINIPGF</sequence>
<organism evidence="8 13">
    <name type="scientific">Finegoldia magna</name>
    <name type="common">Peptostreptococcus magnus</name>
    <dbReference type="NCBI Taxonomy" id="1260"/>
    <lineage>
        <taxon>Bacteria</taxon>
        <taxon>Bacillati</taxon>
        <taxon>Bacillota</taxon>
        <taxon>Tissierellia</taxon>
        <taxon>Tissierellales</taxon>
        <taxon>Peptoniphilaceae</taxon>
        <taxon>Finegoldia</taxon>
    </lineage>
</organism>
<evidence type="ECO:0000313" key="11">
    <source>
        <dbReference type="Proteomes" id="UP000215413"/>
    </source>
</evidence>
<dbReference type="RefSeq" id="WP_002838638.1">
    <property type="nucleotide sequence ID" value="NZ_AP031486.1"/>
</dbReference>
<evidence type="ECO:0000313" key="7">
    <source>
        <dbReference type="EMBL" id="OXZ38951.1"/>
    </source>
</evidence>
<dbReference type="Pfam" id="PF02575">
    <property type="entry name" value="YbaB_DNA_bd"/>
    <property type="match status" value="1"/>
</dbReference>
<dbReference type="AlphaFoldDB" id="A0A133N5C8"/>
<dbReference type="EMBL" id="PNHD01000013">
    <property type="protein sequence ID" value="PMC59543.1"/>
    <property type="molecule type" value="Genomic_DNA"/>
</dbReference>
<comment type="similarity">
    <text evidence="2">Belongs to the YbaB/EbfC family.</text>
</comment>
<dbReference type="Proteomes" id="UP000215546">
    <property type="component" value="Unassembled WGS sequence"/>
</dbReference>
<evidence type="ECO:0000313" key="9">
    <source>
        <dbReference type="EMBL" id="QKH79654.1"/>
    </source>
</evidence>
<dbReference type="Proteomes" id="UP000215361">
    <property type="component" value="Unassembled WGS sequence"/>
</dbReference>
<reference evidence="10 11" key="2">
    <citation type="submission" date="2017-04" db="EMBL/GenBank/DDBJ databases">
        <title>Finegoldia magna isolated from orthopedic joint implant-associated infections.</title>
        <authorList>
            <person name="Bjorklund S."/>
            <person name="Bruggemann H."/>
            <person name="Jensen A."/>
            <person name="Hellmark B."/>
            <person name="Soderquist B."/>
        </authorList>
    </citation>
    <scope>NUCLEOTIDE SEQUENCE [LARGE SCALE GENOMIC DNA]</scope>
    <source>
        <strain evidence="10">08T492</strain>
        <strain evidence="12">12T273</strain>
        <strain evidence="11">CCUG 54800</strain>
    </source>
</reference>
<dbReference type="Proteomes" id="UP000730862">
    <property type="component" value="Unassembled WGS sequence"/>
</dbReference>
<dbReference type="PANTHER" id="PTHR33449">
    <property type="entry name" value="NUCLEOID-ASSOCIATED PROTEIN YBAB"/>
    <property type="match status" value="1"/>
</dbReference>
<dbReference type="HAMAP" id="MF_00274">
    <property type="entry name" value="DNA_YbaB_EbfC"/>
    <property type="match status" value="1"/>
</dbReference>
<proteinExistence type="inferred from homology"/>
<dbReference type="GO" id="GO:0003677">
    <property type="term" value="F:DNA binding"/>
    <property type="evidence" value="ECO:0007669"/>
    <property type="project" value="UniProtKB-UniRule"/>
</dbReference>
<evidence type="ECO:0000313" key="5">
    <source>
        <dbReference type="EMBL" id="OXZ28056.1"/>
    </source>
</evidence>
<reference evidence="9 14" key="4">
    <citation type="submission" date="2020-05" db="EMBL/GenBank/DDBJ databases">
        <title>FDA dAtabase for Regulatory Grade micrObial Sequences (FDA-ARGOS): Supporting development and validation of Infectious Disease Dx tests.</title>
        <authorList>
            <person name="Pederson C."/>
            <person name="Tallon L."/>
            <person name="Sadzewicz L."/>
            <person name="Zhao X."/>
            <person name="Vavikolanu K."/>
            <person name="Mehta A."/>
            <person name="Aluvathingal J."/>
            <person name="Nadendla S."/>
            <person name="Myers T."/>
            <person name="Yan Y."/>
            <person name="Sichtig H."/>
        </authorList>
    </citation>
    <scope>NUCLEOTIDE SEQUENCE [LARGE SCALE GENOMIC DNA]</scope>
    <source>
        <strain evidence="9 14">FDAARGOS_764</strain>
    </source>
</reference>
<evidence type="ECO:0000313" key="10">
    <source>
        <dbReference type="Proteomes" id="UP000215361"/>
    </source>
</evidence>
<dbReference type="EMBL" id="NDYE01000010">
    <property type="protein sequence ID" value="OXZ32745.1"/>
    <property type="molecule type" value="Genomic_DNA"/>
</dbReference>
<dbReference type="EMBL" id="JAHAIK010000019">
    <property type="protein sequence ID" value="MBS5965404.1"/>
    <property type="molecule type" value="Genomic_DNA"/>
</dbReference>